<protein>
    <submittedName>
        <fullName evidence="1">DUF2452 domain-containing protein</fullName>
    </submittedName>
</protein>
<dbReference type="Proteomes" id="UP001596978">
    <property type="component" value="Unassembled WGS sequence"/>
</dbReference>
<accession>A0ABW3CYN3</accession>
<proteinExistence type="predicted"/>
<dbReference type="RefSeq" id="WP_386405444.1">
    <property type="nucleotide sequence ID" value="NZ_JBHTJH010000004.1"/>
</dbReference>
<gene>
    <name evidence="1" type="ORF">ACFQ1M_06150</name>
</gene>
<sequence>MTDKKTKKPDNVVFNEETERYEANILPYASNVGAPAIQIEDISSWKNYHVTKANHLFESRYSELKKAYEELMGEFEYNNLIFNAHFNFEPVLGETYHLYQGKEHVFLSMIAPAECNFDHLGSFKLNANNVWEKVINGD</sequence>
<dbReference type="EMBL" id="JBHTJH010000004">
    <property type="protein sequence ID" value="MFD0861781.1"/>
    <property type="molecule type" value="Genomic_DNA"/>
</dbReference>
<dbReference type="Pfam" id="PF10504">
    <property type="entry name" value="DUF2452"/>
    <property type="match status" value="1"/>
</dbReference>
<evidence type="ECO:0000313" key="1">
    <source>
        <dbReference type="EMBL" id="MFD0861781.1"/>
    </source>
</evidence>
<name>A0ABW3CYN3_9FLAO</name>
<comment type="caution">
    <text evidence="1">The sequence shown here is derived from an EMBL/GenBank/DDBJ whole genome shotgun (WGS) entry which is preliminary data.</text>
</comment>
<organism evidence="1 2">
    <name type="scientific">Sungkyunkwania multivorans</name>
    <dbReference type="NCBI Taxonomy" id="1173618"/>
    <lineage>
        <taxon>Bacteria</taxon>
        <taxon>Pseudomonadati</taxon>
        <taxon>Bacteroidota</taxon>
        <taxon>Flavobacteriia</taxon>
        <taxon>Flavobacteriales</taxon>
        <taxon>Flavobacteriaceae</taxon>
        <taxon>Sungkyunkwania</taxon>
    </lineage>
</organism>
<reference evidence="2" key="1">
    <citation type="journal article" date="2019" name="Int. J. Syst. Evol. Microbiol.">
        <title>The Global Catalogue of Microorganisms (GCM) 10K type strain sequencing project: providing services to taxonomists for standard genome sequencing and annotation.</title>
        <authorList>
            <consortium name="The Broad Institute Genomics Platform"/>
            <consortium name="The Broad Institute Genome Sequencing Center for Infectious Disease"/>
            <person name="Wu L."/>
            <person name="Ma J."/>
        </authorList>
    </citation>
    <scope>NUCLEOTIDE SEQUENCE [LARGE SCALE GENOMIC DNA]</scope>
    <source>
        <strain evidence="2">CCUG 62952</strain>
    </source>
</reference>
<evidence type="ECO:0000313" key="2">
    <source>
        <dbReference type="Proteomes" id="UP001596978"/>
    </source>
</evidence>
<keyword evidence="2" id="KW-1185">Reference proteome</keyword>
<dbReference type="InterPro" id="IPR019534">
    <property type="entry name" value="DUF2452"/>
</dbReference>